<feature type="transmembrane region" description="Helical" evidence="1">
    <location>
        <begin position="46"/>
        <end position="68"/>
    </location>
</feature>
<dbReference type="CDD" id="cd07326">
    <property type="entry name" value="M56_BlaR1_MecR1_like"/>
    <property type="match status" value="1"/>
</dbReference>
<accession>A0ABS1PUA5</accession>
<keyword evidence="1" id="KW-0472">Membrane</keyword>
<keyword evidence="1" id="KW-1133">Transmembrane helix</keyword>
<keyword evidence="1" id="KW-0812">Transmembrane</keyword>
<feature type="domain" description="Peptidase M56" evidence="2">
    <location>
        <begin position="62"/>
        <end position="246"/>
    </location>
</feature>
<reference evidence="3 4" key="1">
    <citation type="submission" date="2021-01" db="EMBL/GenBank/DDBJ databases">
        <title>WGS of actinomycetes isolated from Thailand.</title>
        <authorList>
            <person name="Thawai C."/>
        </authorList>
    </citation>
    <scope>NUCLEOTIDE SEQUENCE [LARGE SCALE GENOMIC DNA]</scope>
    <source>
        <strain evidence="3 4">CA3R110</strain>
    </source>
</reference>
<dbReference type="Gene3D" id="3.30.2010.10">
    <property type="entry name" value="Metalloproteases ('zincins'), catalytic domain"/>
    <property type="match status" value="1"/>
</dbReference>
<dbReference type="PANTHER" id="PTHR34978:SF3">
    <property type="entry name" value="SLR0241 PROTEIN"/>
    <property type="match status" value="1"/>
</dbReference>
<evidence type="ECO:0000313" key="3">
    <source>
        <dbReference type="EMBL" id="MBL1115993.1"/>
    </source>
</evidence>
<comment type="caution">
    <text evidence="3">The sequence shown here is derived from an EMBL/GenBank/DDBJ whole genome shotgun (WGS) entry which is preliminary data.</text>
</comment>
<dbReference type="Pfam" id="PF05569">
    <property type="entry name" value="Peptidase_M56"/>
    <property type="match status" value="1"/>
</dbReference>
<evidence type="ECO:0000259" key="2">
    <source>
        <dbReference type="Pfam" id="PF05569"/>
    </source>
</evidence>
<evidence type="ECO:0000256" key="1">
    <source>
        <dbReference type="SAM" id="Phobius"/>
    </source>
</evidence>
<dbReference type="InterPro" id="IPR052173">
    <property type="entry name" value="Beta-lactam_resp_regulator"/>
</dbReference>
<dbReference type="RefSeq" id="WP_201853881.1">
    <property type="nucleotide sequence ID" value="NZ_JAERRG010000011.1"/>
</dbReference>
<feature type="transmembrane region" description="Helical" evidence="1">
    <location>
        <begin position="12"/>
        <end position="39"/>
    </location>
</feature>
<organism evidence="3 4">
    <name type="scientific">Streptomyces endocoffeicus</name>
    <dbReference type="NCBI Taxonomy" id="2898945"/>
    <lineage>
        <taxon>Bacteria</taxon>
        <taxon>Bacillati</taxon>
        <taxon>Actinomycetota</taxon>
        <taxon>Actinomycetes</taxon>
        <taxon>Kitasatosporales</taxon>
        <taxon>Streptomycetaceae</taxon>
        <taxon>Streptomyces</taxon>
    </lineage>
</organism>
<keyword evidence="4" id="KW-1185">Reference proteome</keyword>
<evidence type="ECO:0000313" key="4">
    <source>
        <dbReference type="Proteomes" id="UP000621510"/>
    </source>
</evidence>
<dbReference type="PANTHER" id="PTHR34978">
    <property type="entry name" value="POSSIBLE SENSOR-TRANSDUCER PROTEIN BLAR"/>
    <property type="match status" value="1"/>
</dbReference>
<dbReference type="EMBL" id="JAERRG010000011">
    <property type="protein sequence ID" value="MBL1115993.1"/>
    <property type="molecule type" value="Genomic_DNA"/>
</dbReference>
<dbReference type="InterPro" id="IPR008756">
    <property type="entry name" value="Peptidase_M56"/>
</dbReference>
<protein>
    <submittedName>
        <fullName evidence="3">M56 family metallopeptidase</fullName>
    </submittedName>
</protein>
<sequence length="292" mass="30471">MSDEPPDTGNRAFWALVGFSLTVRVGVAYLACCLTSALVRQVSHRGAGALLSVSVWAGVTLLALAAAGTARSAARVWRGLRATLGVIRAVRSGAVDASPAVRAASERAGLASRVKLTKSADPFAFTYGLLFPQVVVSSGLVAIATPEELAAVLSHEHEHVRSRDPLKALISTALATRNFTLPLLEHLRAVFVFGRELAADRRAVARCGTSAVAGALLKAADAPRWARAAPAAAMSGTDQLEARITQLEAGWPPRPAPPTPRHVFATLTGVAVYVWALTGSAALIATGWTCRG</sequence>
<name>A0ABS1PUA5_9ACTN</name>
<gene>
    <name evidence="3" type="ORF">JK364_26830</name>
</gene>
<proteinExistence type="predicted"/>
<dbReference type="Proteomes" id="UP000621510">
    <property type="component" value="Unassembled WGS sequence"/>
</dbReference>